<keyword evidence="10" id="KW-1185">Reference proteome</keyword>
<keyword evidence="6" id="KW-0653">Protein transport</keyword>
<dbReference type="GO" id="GO:0005635">
    <property type="term" value="C:nuclear envelope"/>
    <property type="evidence" value="ECO:0007669"/>
    <property type="project" value="TreeGrafter"/>
</dbReference>
<keyword evidence="7" id="KW-0539">Nucleus</keyword>
<dbReference type="InterPro" id="IPR013713">
    <property type="entry name" value="XPO2_central"/>
</dbReference>
<dbReference type="Pfam" id="PF08506">
    <property type="entry name" value="Cse1"/>
    <property type="match status" value="1"/>
</dbReference>
<evidence type="ECO:0000256" key="3">
    <source>
        <dbReference type="ARBA" id="ARBA00008669"/>
    </source>
</evidence>
<reference evidence="9" key="1">
    <citation type="submission" date="2023-04" db="EMBL/GenBank/DDBJ databases">
        <title>Candida boidinii NBRC 10035.</title>
        <authorList>
            <person name="Ichikawa N."/>
            <person name="Sato H."/>
            <person name="Tonouchi N."/>
        </authorList>
    </citation>
    <scope>NUCLEOTIDE SEQUENCE</scope>
    <source>
        <strain evidence="9">NBRC 10035</strain>
    </source>
</reference>
<dbReference type="OrthoDB" id="3268246at2759"/>
<dbReference type="InterPro" id="IPR016024">
    <property type="entry name" value="ARM-type_fold"/>
</dbReference>
<feature type="domain" description="Importin N-terminal" evidence="8">
    <location>
        <begin position="23"/>
        <end position="96"/>
    </location>
</feature>
<dbReference type="AlphaFoldDB" id="A0A9W6W938"/>
<dbReference type="InterPro" id="IPR005043">
    <property type="entry name" value="XPO2_C"/>
</dbReference>
<evidence type="ECO:0000256" key="5">
    <source>
        <dbReference type="ARBA" id="ARBA00022490"/>
    </source>
</evidence>
<sequence>MASIENIASILQQSLLPQTAKQSEVELKSIESQEGFPLTLLHLVASQNLDISIRLAGALFFKNLIKRKWIDESGQYHLSLNDAKLIKAEIVGLMISLPDNLQVQIGEAISLIAESEFPELWPELLDELVSKLSNDDMVTNKGVLKVAHSIFKRWRPLFRSDELFTEIILVLKKFSQPFLTILLRVDQLIDENSNNKASLLILFDNLLLLIKIYYDLNCQDIPEFFEDHLTEGFTLMHKYLSYNNKLIEDKDEEEEIDVLTLVKTNICELTQLYTTRYEEEFAKFIPEFIKSVWRLLVETGPQQKYDLLVSKSINYLASVSSLTAYSSYLNNDEALQEITTKIILPNISLRESDEELFEDDPIEYIRRDLGGSDSDTRRRSAVDLLRGLKESNEPKVTGVVMKYVQHYLDQFTNDSTSWKSKDIALYLFSAIATNGSMTNSGVTSTNLLVDVVQFFANYVAPDLVSDVSHPILKVSAIKYIFTFRNQLTKAQLVETFPLLSHHFQNDNYVVYTYAAVTIEKILSLRNPTNHQELLFSKTDIPTNISKDLLMNLFRLMFSKGDSPEKLAENEFLMKCVMRVLLTAEDSINEFSLEILQQLFKIVEIIAKNPSNPKFSHFTFESIAVIIKNNNQNIVSIMELSQNYLLSLLGNDVQEFIPYSFQILSFILENYPSNQPIPECYIQLIKPLVSPTVWEYKGNIPAVTRLLTSIIKFSPQSFVQPENLTPVLGVFQKLISSKANDHLGFEILEVIFLTIPLNILNSFNKDIAMILLQRLQKLPTEKFIKKFTIFLCTISSLPSNNPKLNPNNLNSTFVIQFLNNVQPDLFAQILNTFLIPNIGKFNNLLDKKILIVGLTNLITENNEFNVSNLNSPYVKFTIPILQSIIKMITSDSIIGYKNINENSEMLLELENEDLTFGSSFNKINLISTRPFDPCSELTNNSRITDYFKSKFQSIINILPSLDQESQQALKSIGL</sequence>
<protein>
    <submittedName>
        <fullName evidence="9">Unnamed protein product</fullName>
    </submittedName>
</protein>
<evidence type="ECO:0000259" key="8">
    <source>
        <dbReference type="PROSITE" id="PS50166"/>
    </source>
</evidence>
<proteinExistence type="inferred from homology"/>
<dbReference type="PANTHER" id="PTHR10997:SF8">
    <property type="entry name" value="EXPORTIN-2"/>
    <property type="match status" value="1"/>
</dbReference>
<comment type="similarity">
    <text evidence="3">Belongs to the XPO2/CSE1 family.</text>
</comment>
<evidence type="ECO:0000256" key="7">
    <source>
        <dbReference type="ARBA" id="ARBA00023242"/>
    </source>
</evidence>
<evidence type="ECO:0000313" key="9">
    <source>
        <dbReference type="EMBL" id="GME69211.1"/>
    </source>
</evidence>
<name>A0A9W6W938_CANBO</name>
<evidence type="ECO:0000256" key="4">
    <source>
        <dbReference type="ARBA" id="ARBA00022448"/>
    </source>
</evidence>
<dbReference type="Proteomes" id="UP001165120">
    <property type="component" value="Unassembled WGS sequence"/>
</dbReference>
<dbReference type="PANTHER" id="PTHR10997">
    <property type="entry name" value="IMPORTIN-7, 8, 11"/>
    <property type="match status" value="1"/>
</dbReference>
<dbReference type="GO" id="GO:0006611">
    <property type="term" value="P:protein export from nucleus"/>
    <property type="evidence" value="ECO:0007669"/>
    <property type="project" value="TreeGrafter"/>
</dbReference>
<evidence type="ECO:0000256" key="2">
    <source>
        <dbReference type="ARBA" id="ARBA00004496"/>
    </source>
</evidence>
<keyword evidence="5" id="KW-0963">Cytoplasm</keyword>
<dbReference type="GO" id="GO:0006606">
    <property type="term" value="P:protein import into nucleus"/>
    <property type="evidence" value="ECO:0007669"/>
    <property type="project" value="TreeGrafter"/>
</dbReference>
<gene>
    <name evidence="9" type="ORF">Cboi02_000214800</name>
</gene>
<dbReference type="Pfam" id="PF03378">
    <property type="entry name" value="CAS_CSE1"/>
    <property type="match status" value="1"/>
</dbReference>
<comment type="caution">
    <text evidence="9">The sequence shown here is derived from an EMBL/GenBank/DDBJ whole genome shotgun (WGS) entry which is preliminary data.</text>
</comment>
<evidence type="ECO:0000313" key="10">
    <source>
        <dbReference type="Proteomes" id="UP001165120"/>
    </source>
</evidence>
<keyword evidence="4" id="KW-0813">Transport</keyword>
<dbReference type="SUPFAM" id="SSF48371">
    <property type="entry name" value="ARM repeat"/>
    <property type="match status" value="1"/>
</dbReference>
<dbReference type="InterPro" id="IPR001494">
    <property type="entry name" value="Importin-beta_N"/>
</dbReference>
<dbReference type="Gene3D" id="1.25.10.10">
    <property type="entry name" value="Leucine-rich Repeat Variant"/>
    <property type="match status" value="1"/>
</dbReference>
<dbReference type="InterPro" id="IPR011989">
    <property type="entry name" value="ARM-like"/>
</dbReference>
<dbReference type="GO" id="GO:0005829">
    <property type="term" value="C:cytosol"/>
    <property type="evidence" value="ECO:0007669"/>
    <property type="project" value="TreeGrafter"/>
</dbReference>
<dbReference type="GO" id="GO:0005049">
    <property type="term" value="F:nuclear export signal receptor activity"/>
    <property type="evidence" value="ECO:0007669"/>
    <property type="project" value="TreeGrafter"/>
</dbReference>
<comment type="subcellular location">
    <subcellularLocation>
        <location evidence="2">Cytoplasm</location>
    </subcellularLocation>
    <subcellularLocation>
        <location evidence="1">Nucleus</location>
    </subcellularLocation>
</comment>
<organism evidence="9 10">
    <name type="scientific">Candida boidinii</name>
    <name type="common">Yeast</name>
    <dbReference type="NCBI Taxonomy" id="5477"/>
    <lineage>
        <taxon>Eukaryota</taxon>
        <taxon>Fungi</taxon>
        <taxon>Dikarya</taxon>
        <taxon>Ascomycota</taxon>
        <taxon>Saccharomycotina</taxon>
        <taxon>Pichiomycetes</taxon>
        <taxon>Pichiales</taxon>
        <taxon>Pichiaceae</taxon>
        <taxon>Ogataea</taxon>
        <taxon>Ogataea/Candida clade</taxon>
    </lineage>
</organism>
<dbReference type="SMART" id="SM00913">
    <property type="entry name" value="IBN_N"/>
    <property type="match status" value="1"/>
</dbReference>
<dbReference type="Pfam" id="PF03810">
    <property type="entry name" value="IBN_N"/>
    <property type="match status" value="1"/>
</dbReference>
<dbReference type="EMBL" id="BSXN01000608">
    <property type="protein sequence ID" value="GME69211.1"/>
    <property type="molecule type" value="Genomic_DNA"/>
</dbReference>
<dbReference type="PROSITE" id="PS50166">
    <property type="entry name" value="IMPORTIN_B_NT"/>
    <property type="match status" value="1"/>
</dbReference>
<evidence type="ECO:0000256" key="6">
    <source>
        <dbReference type="ARBA" id="ARBA00022927"/>
    </source>
</evidence>
<dbReference type="GO" id="GO:0031267">
    <property type="term" value="F:small GTPase binding"/>
    <property type="evidence" value="ECO:0007669"/>
    <property type="project" value="InterPro"/>
</dbReference>
<accession>A0A9W6W938</accession>
<evidence type="ECO:0000256" key="1">
    <source>
        <dbReference type="ARBA" id="ARBA00004123"/>
    </source>
</evidence>